<name>A0A7Y4LAS0_9BURK</name>
<dbReference type="AlphaFoldDB" id="A0A7Y4LAS0"/>
<keyword evidence="3" id="KW-1185">Reference proteome</keyword>
<gene>
    <name evidence="2" type="ORF">HKX40_08380</name>
</gene>
<accession>A0A7Y4LAS0</accession>
<comment type="caution">
    <text evidence="2">The sequence shown here is derived from an EMBL/GenBank/DDBJ whole genome shotgun (WGS) entry which is preliminary data.</text>
</comment>
<feature type="transmembrane region" description="Helical" evidence="1">
    <location>
        <begin position="47"/>
        <end position="71"/>
    </location>
</feature>
<dbReference type="Proteomes" id="UP000541421">
    <property type="component" value="Unassembled WGS sequence"/>
</dbReference>
<dbReference type="RefSeq" id="WP_171589133.1">
    <property type="nucleotide sequence ID" value="NZ_JABGBO010000009.1"/>
</dbReference>
<proteinExistence type="predicted"/>
<dbReference type="EMBL" id="JABGBO010000009">
    <property type="protein sequence ID" value="NOL50149.1"/>
    <property type="molecule type" value="Genomic_DNA"/>
</dbReference>
<keyword evidence="1" id="KW-0472">Membrane</keyword>
<dbReference type="InterPro" id="IPR025557">
    <property type="entry name" value="DUF4282"/>
</dbReference>
<keyword evidence="1" id="KW-0812">Transmembrane</keyword>
<organism evidence="2 3">
    <name type="scientific">Pelistega europaea</name>
    <dbReference type="NCBI Taxonomy" id="106147"/>
    <lineage>
        <taxon>Bacteria</taxon>
        <taxon>Pseudomonadati</taxon>
        <taxon>Pseudomonadota</taxon>
        <taxon>Betaproteobacteria</taxon>
        <taxon>Burkholderiales</taxon>
        <taxon>Alcaligenaceae</taxon>
        <taxon>Pelistega</taxon>
    </lineage>
</organism>
<keyword evidence="1" id="KW-1133">Transmembrane helix</keyword>
<evidence type="ECO:0000256" key="1">
    <source>
        <dbReference type="SAM" id="Phobius"/>
    </source>
</evidence>
<reference evidence="2 3" key="1">
    <citation type="submission" date="2020-05" db="EMBL/GenBank/DDBJ databases">
        <authorList>
            <person name="Niu N."/>
        </authorList>
    </citation>
    <scope>NUCLEOTIDE SEQUENCE [LARGE SCALE GENOMIC DNA]</scope>
    <source>
        <strain evidence="2 3">LMG10982</strain>
    </source>
</reference>
<dbReference type="Pfam" id="PF14110">
    <property type="entry name" value="DUF4282"/>
    <property type="match status" value="1"/>
</dbReference>
<feature type="transmembrane region" description="Helical" evidence="1">
    <location>
        <begin position="21"/>
        <end position="41"/>
    </location>
</feature>
<sequence>MNFLGKLWRLDKFIAPSIILIVYRIHLVITVIGTVVYSFGFGAAMRLGAVGTILLFLLGILVILPLSILFIRIGYETVIAFFHNHDNLKAIREELEKANGTNSVKEIE</sequence>
<evidence type="ECO:0000313" key="3">
    <source>
        <dbReference type="Proteomes" id="UP000541421"/>
    </source>
</evidence>
<evidence type="ECO:0000313" key="2">
    <source>
        <dbReference type="EMBL" id="NOL50149.1"/>
    </source>
</evidence>
<protein>
    <submittedName>
        <fullName evidence="2">DUF4282 domain-containing protein</fullName>
    </submittedName>
</protein>